<dbReference type="InterPro" id="IPR006255">
    <property type="entry name" value="SucB"/>
</dbReference>
<dbReference type="FunFam" id="3.30.559.10:FF:000005">
    <property type="entry name" value="Dihydrolipoyllysine-residue succinyltransferase component of 2-oxoglutarate dehydrogenase complex"/>
    <property type="match status" value="1"/>
</dbReference>
<evidence type="ECO:0000259" key="13">
    <source>
        <dbReference type="PROSITE" id="PS50968"/>
    </source>
</evidence>
<dbReference type="STRING" id="1123010.SAMN02745724_00884"/>
<dbReference type="EC" id="2.3.1.61" evidence="5 12"/>
<dbReference type="Pfam" id="PF00198">
    <property type="entry name" value="2-oxoacid_dh"/>
    <property type="match status" value="1"/>
</dbReference>
<evidence type="ECO:0000313" key="16">
    <source>
        <dbReference type="Proteomes" id="UP000198862"/>
    </source>
</evidence>
<feature type="domain" description="Lipoyl-binding" evidence="13">
    <location>
        <begin position="102"/>
        <end position="177"/>
    </location>
</feature>
<dbReference type="AlphaFoldDB" id="A0A1I1GBG0"/>
<dbReference type="Proteomes" id="UP000198862">
    <property type="component" value="Unassembled WGS sequence"/>
</dbReference>
<comment type="function">
    <text evidence="2 12">E2 component of the 2-oxoglutarate dehydrogenase (OGDH) complex which catalyzes the second step in the conversion of 2-oxoglutarate to succinyl-CoA and CO(2).</text>
</comment>
<comment type="pathway">
    <text evidence="3 12">Amino-acid degradation; L-lysine degradation via saccharopine pathway; glutaryl-CoA from L-lysine: step 6/6.</text>
</comment>
<dbReference type="InterPro" id="IPR011053">
    <property type="entry name" value="Single_hybrid_motif"/>
</dbReference>
<evidence type="ECO:0000256" key="9">
    <source>
        <dbReference type="ARBA" id="ARBA00022823"/>
    </source>
</evidence>
<organism evidence="15 16">
    <name type="scientific">Pseudoalteromonas denitrificans DSM 6059</name>
    <dbReference type="NCBI Taxonomy" id="1123010"/>
    <lineage>
        <taxon>Bacteria</taxon>
        <taxon>Pseudomonadati</taxon>
        <taxon>Pseudomonadota</taxon>
        <taxon>Gammaproteobacteria</taxon>
        <taxon>Alteromonadales</taxon>
        <taxon>Pseudoalteromonadaceae</taxon>
        <taxon>Pseudoalteromonas</taxon>
    </lineage>
</organism>
<gene>
    <name evidence="15" type="ORF">SAMN02745724_00884</name>
</gene>
<proteinExistence type="inferred from homology"/>
<comment type="cofactor">
    <cofactor evidence="1">
        <name>(R)-lipoate</name>
        <dbReference type="ChEBI" id="CHEBI:83088"/>
    </cofactor>
</comment>
<name>A0A1I1GBG0_9GAMM</name>
<dbReference type="NCBIfam" id="TIGR01347">
    <property type="entry name" value="sucB"/>
    <property type="match status" value="1"/>
</dbReference>
<keyword evidence="9 12" id="KW-0450">Lipoyl</keyword>
<evidence type="ECO:0000256" key="11">
    <source>
        <dbReference type="ARBA" id="ARBA00052761"/>
    </source>
</evidence>
<evidence type="ECO:0000256" key="10">
    <source>
        <dbReference type="ARBA" id="ARBA00023315"/>
    </source>
</evidence>
<evidence type="ECO:0000256" key="8">
    <source>
        <dbReference type="ARBA" id="ARBA00022679"/>
    </source>
</evidence>
<dbReference type="GO" id="GO:0004149">
    <property type="term" value="F:dihydrolipoyllysine-residue succinyltransferase activity"/>
    <property type="evidence" value="ECO:0007669"/>
    <property type="project" value="UniProtKB-UniRule"/>
</dbReference>
<dbReference type="InterPro" id="IPR023213">
    <property type="entry name" value="CAT-like_dom_sf"/>
</dbReference>
<dbReference type="GO" id="GO:0045252">
    <property type="term" value="C:oxoglutarate dehydrogenase complex"/>
    <property type="evidence" value="ECO:0007669"/>
    <property type="project" value="UniProtKB-UniRule"/>
</dbReference>
<dbReference type="SUPFAM" id="SSF47005">
    <property type="entry name" value="Peripheral subunit-binding domain of 2-oxo acid dehydrogenase complex"/>
    <property type="match status" value="1"/>
</dbReference>
<reference evidence="15 16" key="1">
    <citation type="submission" date="2016-10" db="EMBL/GenBank/DDBJ databases">
        <authorList>
            <person name="de Groot N.N."/>
        </authorList>
    </citation>
    <scope>NUCLEOTIDE SEQUENCE [LARGE SCALE GENOMIC DNA]</scope>
    <source>
        <strain evidence="15 16">DSM 6059</strain>
    </source>
</reference>
<evidence type="ECO:0000256" key="5">
    <source>
        <dbReference type="ARBA" id="ARBA00012945"/>
    </source>
</evidence>
<evidence type="ECO:0000256" key="6">
    <source>
        <dbReference type="ARBA" id="ARBA00019511"/>
    </source>
</evidence>
<sequence>MTTEIKVPVLPESVADATIATWHVKVGDTVSRDQNLVDIETDKVVLEVVSPEDGVVTEISQEEGATVLGEQLIALVGAAGAVATPANTQAPATAAPASEGNPVDINVPVLPESVADATIAAWHVQPGEAVSRDQNLVDIETDKVVLEVVAPEDGVMGEHIHAEGDTVLGEQLIGKIIAGAAPAAASVAPASPAASDESSDVLTPSVRRLIAEKGLDAAKINGTGKNGRVTKEDVDNFLKAPAPAAKSAPVAATPAPVGERTQKRVPMTRLRKTIATRLLEAKNSTAMLTTFNEVNMKPIMDLRKQYKDAFEKRHDIRLGFMSFYVKAVTEALKRFPAVNASIDGDDIVYHNFFDMSIAVSTPRGLVTPVLRDCDKMSCAEIEKNIRELALKGRDGKLTIDDMTGGNFTITNGGVFGSLLSTPILNLPQAAILGMHKIQDRPMAVNGKVEILPMMYLALSYDHRLIDGKESVGFLVTIKELLEDPTRLLLDV</sequence>
<keyword evidence="8 12" id="KW-0808">Transferase</keyword>
<evidence type="ECO:0000256" key="12">
    <source>
        <dbReference type="RuleBase" id="RU361138"/>
    </source>
</evidence>
<dbReference type="InterPro" id="IPR003016">
    <property type="entry name" value="2-oxoA_DH_lipoyl-BS"/>
</dbReference>
<dbReference type="Gene3D" id="2.40.50.100">
    <property type="match status" value="2"/>
</dbReference>
<accession>A0A1I1GBG0</accession>
<dbReference type="InterPro" id="IPR000089">
    <property type="entry name" value="Biotin_lipoyl"/>
</dbReference>
<comment type="catalytic activity">
    <reaction evidence="11 12">
        <text>N(6)-[(R)-dihydrolipoyl]-L-lysyl-[protein] + succinyl-CoA = N(6)-[(R)-S(8)-succinyldihydrolipoyl]-L-lysyl-[protein] + CoA</text>
        <dbReference type="Rhea" id="RHEA:15213"/>
        <dbReference type="Rhea" id="RHEA-COMP:10475"/>
        <dbReference type="Rhea" id="RHEA-COMP:20092"/>
        <dbReference type="ChEBI" id="CHEBI:57287"/>
        <dbReference type="ChEBI" id="CHEBI:57292"/>
        <dbReference type="ChEBI" id="CHEBI:83100"/>
        <dbReference type="ChEBI" id="CHEBI:83120"/>
        <dbReference type="EC" id="2.3.1.61"/>
    </reaction>
</comment>
<dbReference type="PANTHER" id="PTHR43416">
    <property type="entry name" value="DIHYDROLIPOYLLYSINE-RESIDUE SUCCINYLTRANSFERASE COMPONENT OF 2-OXOGLUTARATE DEHYDROGENASE COMPLEX, MITOCHONDRIAL-RELATED"/>
    <property type="match status" value="1"/>
</dbReference>
<dbReference type="InterPro" id="IPR050537">
    <property type="entry name" value="2-oxoacid_dehydrogenase"/>
</dbReference>
<dbReference type="GO" id="GO:0006099">
    <property type="term" value="P:tricarboxylic acid cycle"/>
    <property type="evidence" value="ECO:0007669"/>
    <property type="project" value="UniProtKB-UniRule"/>
</dbReference>
<evidence type="ECO:0000256" key="1">
    <source>
        <dbReference type="ARBA" id="ARBA00001938"/>
    </source>
</evidence>
<feature type="domain" description="Lipoyl-binding" evidence="13">
    <location>
        <begin position="2"/>
        <end position="77"/>
    </location>
</feature>
<dbReference type="PANTHER" id="PTHR43416:SF5">
    <property type="entry name" value="DIHYDROLIPOYLLYSINE-RESIDUE SUCCINYLTRANSFERASE COMPONENT OF 2-OXOGLUTARATE DEHYDROGENASE COMPLEX, MITOCHONDRIAL"/>
    <property type="match status" value="1"/>
</dbReference>
<dbReference type="Gene3D" id="4.10.320.10">
    <property type="entry name" value="E3-binding domain"/>
    <property type="match status" value="1"/>
</dbReference>
<dbReference type="NCBIfam" id="NF004309">
    <property type="entry name" value="PRK05704.1"/>
    <property type="match status" value="1"/>
</dbReference>
<keyword evidence="10 12" id="KW-0012">Acyltransferase</keyword>
<dbReference type="SUPFAM" id="SSF52777">
    <property type="entry name" value="CoA-dependent acyltransferases"/>
    <property type="match status" value="1"/>
</dbReference>
<evidence type="ECO:0000313" key="15">
    <source>
        <dbReference type="EMBL" id="SFC08756.1"/>
    </source>
</evidence>
<evidence type="ECO:0000259" key="14">
    <source>
        <dbReference type="PROSITE" id="PS51826"/>
    </source>
</evidence>
<keyword evidence="16" id="KW-1185">Reference proteome</keyword>
<dbReference type="InterPro" id="IPR001078">
    <property type="entry name" value="2-oxoacid_DH_actylTfrase"/>
</dbReference>
<dbReference type="PROSITE" id="PS51826">
    <property type="entry name" value="PSBD"/>
    <property type="match status" value="1"/>
</dbReference>
<dbReference type="Pfam" id="PF02817">
    <property type="entry name" value="E3_binding"/>
    <property type="match status" value="1"/>
</dbReference>
<evidence type="ECO:0000256" key="4">
    <source>
        <dbReference type="ARBA" id="ARBA00007317"/>
    </source>
</evidence>
<protein>
    <recommendedName>
        <fullName evidence="6 12">Dihydrolipoyllysine-residue succinyltransferase component of 2-oxoglutarate dehydrogenase complex</fullName>
        <ecNumber evidence="5 12">2.3.1.61</ecNumber>
    </recommendedName>
    <alternativeName>
        <fullName evidence="12">2-oxoglutarate dehydrogenase complex component E2</fullName>
    </alternativeName>
</protein>
<keyword evidence="7 12" id="KW-0816">Tricarboxylic acid cycle</keyword>
<dbReference type="SUPFAM" id="SSF51230">
    <property type="entry name" value="Single hybrid motif"/>
    <property type="match status" value="2"/>
</dbReference>
<dbReference type="UniPathway" id="UPA00868">
    <property type="reaction ID" value="UER00840"/>
</dbReference>
<dbReference type="InterPro" id="IPR036625">
    <property type="entry name" value="E3-bd_dom_sf"/>
</dbReference>
<comment type="similarity">
    <text evidence="4 12">Belongs to the 2-oxoacid dehydrogenase family.</text>
</comment>
<feature type="domain" description="Peripheral subunit-binding (PSBD)" evidence="14">
    <location>
        <begin position="201"/>
        <end position="238"/>
    </location>
</feature>
<dbReference type="RefSeq" id="WP_091980452.1">
    <property type="nucleotide sequence ID" value="NZ_FOLO01000004.1"/>
</dbReference>
<dbReference type="Pfam" id="PF00364">
    <property type="entry name" value="Biotin_lipoyl"/>
    <property type="match status" value="2"/>
</dbReference>
<dbReference type="GO" id="GO:0005829">
    <property type="term" value="C:cytosol"/>
    <property type="evidence" value="ECO:0007669"/>
    <property type="project" value="TreeGrafter"/>
</dbReference>
<dbReference type="CDD" id="cd06849">
    <property type="entry name" value="lipoyl_domain"/>
    <property type="match status" value="2"/>
</dbReference>
<dbReference type="EMBL" id="FOLO01000004">
    <property type="protein sequence ID" value="SFC08756.1"/>
    <property type="molecule type" value="Genomic_DNA"/>
</dbReference>
<dbReference type="InterPro" id="IPR004167">
    <property type="entry name" value="PSBD"/>
</dbReference>
<evidence type="ECO:0000256" key="2">
    <source>
        <dbReference type="ARBA" id="ARBA00004052"/>
    </source>
</evidence>
<dbReference type="Gene3D" id="3.30.559.10">
    <property type="entry name" value="Chloramphenicol acetyltransferase-like domain"/>
    <property type="match status" value="1"/>
</dbReference>
<evidence type="ECO:0000256" key="3">
    <source>
        <dbReference type="ARBA" id="ARBA00005145"/>
    </source>
</evidence>
<dbReference type="GO" id="GO:0033512">
    <property type="term" value="P:L-lysine catabolic process to acetyl-CoA via saccharopine"/>
    <property type="evidence" value="ECO:0007669"/>
    <property type="project" value="UniProtKB-UniRule"/>
</dbReference>
<dbReference type="PROSITE" id="PS50968">
    <property type="entry name" value="BIOTINYL_LIPOYL"/>
    <property type="match status" value="2"/>
</dbReference>
<dbReference type="PROSITE" id="PS00189">
    <property type="entry name" value="LIPOYL"/>
    <property type="match status" value="2"/>
</dbReference>
<dbReference type="OrthoDB" id="9805770at2"/>
<evidence type="ECO:0000256" key="7">
    <source>
        <dbReference type="ARBA" id="ARBA00022532"/>
    </source>
</evidence>